<proteinExistence type="predicted"/>
<evidence type="ECO:0000313" key="2">
    <source>
        <dbReference type="Proteomes" id="UP000827845"/>
    </source>
</evidence>
<sequence length="33" mass="3691">MAIDFTSGTTCPQCANLLWGDNYCPNCRTTYDD</sequence>
<reference evidence="1" key="1">
    <citation type="submission" date="2021-05" db="EMBL/GenBank/DDBJ databases">
        <title>Diversity, taxonomy and evolution of archaeal viruses of the class Caudoviricetes.</title>
        <authorList>
            <person name="Liu Y."/>
            <person name="Demina T.A."/>
            <person name="Roux S."/>
            <person name="Aiewsakun P."/>
            <person name="Kazlauskas D."/>
            <person name="Simmonds P."/>
            <person name="Prangishvili D."/>
            <person name="Oksanen H.M."/>
            <person name="Krupovic M."/>
        </authorList>
    </citation>
    <scope>NUCLEOTIDE SEQUENCE</scope>
    <source>
        <strain evidence="1">HATV-3/30</strain>
    </source>
</reference>
<dbReference type="InterPro" id="IPR046349">
    <property type="entry name" value="C1-like_sf"/>
</dbReference>
<dbReference type="Proteomes" id="UP000827845">
    <property type="component" value="Segment"/>
</dbReference>
<dbReference type="SUPFAM" id="SSF57889">
    <property type="entry name" value="Cysteine-rich domain"/>
    <property type="match status" value="1"/>
</dbReference>
<gene>
    <name evidence="1" type="ORF">HATV-3_gp83</name>
</gene>
<dbReference type="EMBL" id="MZ334527">
    <property type="protein sequence ID" value="UBF23433.1"/>
    <property type="molecule type" value="Genomic_DNA"/>
</dbReference>
<evidence type="ECO:0000313" key="1">
    <source>
        <dbReference type="EMBL" id="UBF23433.1"/>
    </source>
</evidence>
<organism evidence="1 2">
    <name type="scientific">Haloarcula tailed virus 3</name>
    <dbReference type="NCBI Taxonomy" id="2877990"/>
    <lineage>
        <taxon>Viruses</taxon>
        <taxon>Duplodnaviria</taxon>
        <taxon>Heunggongvirae</taxon>
        <taxon>Uroviricota</taxon>
        <taxon>Caudoviricetes</taxon>
        <taxon>Kirjokansivirales</taxon>
        <taxon>Pyrstoviridae</taxon>
        <taxon>Hatrivirus</taxon>
        <taxon>Hatrivirus caudatum</taxon>
        <taxon>Hatrivirus HATV3</taxon>
    </lineage>
</organism>
<name>A0AAE9BZF2_9CAUD</name>
<protein>
    <submittedName>
        <fullName evidence="1">Uncharacterized protein</fullName>
    </submittedName>
</protein>
<accession>A0AAE9BZF2</accession>
<keyword evidence="2" id="KW-1185">Reference proteome</keyword>